<feature type="transmembrane region" description="Helical" evidence="1">
    <location>
        <begin position="59"/>
        <end position="76"/>
    </location>
</feature>
<keyword evidence="1" id="KW-0472">Membrane</keyword>
<feature type="transmembrane region" description="Helical" evidence="1">
    <location>
        <begin position="29"/>
        <end position="47"/>
    </location>
</feature>
<feature type="transmembrane region" description="Helical" evidence="1">
    <location>
        <begin position="82"/>
        <end position="102"/>
    </location>
</feature>
<dbReference type="GO" id="GO:0016787">
    <property type="term" value="F:hydrolase activity"/>
    <property type="evidence" value="ECO:0007669"/>
    <property type="project" value="UniProtKB-KW"/>
</dbReference>
<feature type="transmembrane region" description="Helical" evidence="1">
    <location>
        <begin position="7"/>
        <end position="23"/>
    </location>
</feature>
<name>A0A6B0SIG2_9EURY</name>
<dbReference type="OrthoDB" id="199847at2157"/>
<keyword evidence="2" id="KW-0378">Hydrolase</keyword>
<evidence type="ECO:0000313" key="3">
    <source>
        <dbReference type="Proteomes" id="UP000471521"/>
    </source>
</evidence>
<evidence type="ECO:0000313" key="2">
    <source>
        <dbReference type="EMBL" id="MXR21488.1"/>
    </source>
</evidence>
<dbReference type="RefSeq" id="WP_159526957.1">
    <property type="nucleotide sequence ID" value="NZ_WUUU01000118.1"/>
</dbReference>
<dbReference type="InterPro" id="IPR007404">
    <property type="entry name" value="YdjM-like"/>
</dbReference>
<dbReference type="Pfam" id="PF04307">
    <property type="entry name" value="YdjM"/>
    <property type="match status" value="1"/>
</dbReference>
<comment type="caution">
    <text evidence="2">The sequence shown here is derived from an EMBL/GenBank/DDBJ whole genome shotgun (WGS) entry which is preliminary data.</text>
</comment>
<protein>
    <submittedName>
        <fullName evidence="2">Metal-dependent hydrolase</fullName>
    </submittedName>
</protein>
<reference evidence="2 3" key="1">
    <citation type="submission" date="2019-12" db="EMBL/GenBank/DDBJ databases">
        <title>Isolation and characterization of three novel carbon monoxide-oxidizing members of Halobacteria from salione crusts and soils.</title>
        <authorList>
            <person name="Myers M.R."/>
            <person name="King G.M."/>
        </authorList>
    </citation>
    <scope>NUCLEOTIDE SEQUENCE [LARGE SCALE GENOMIC DNA]</scope>
    <source>
        <strain evidence="2 3">PCN9</strain>
    </source>
</reference>
<sequence>MNEREHALNAVLLGVGLGVIITPTFDAEMVRNVGMVAIPVVLGALFPDLDTSFGTHRQTFHNLLTLGVFAAFPLVYGNLHYVWIGVLTHFTLDLLGNVRGLAFFYPYSEEYDVPVGVTTSSRWALPVTLVVTAFELGVAVVVVHLPELVPAVPPLSV</sequence>
<keyword evidence="3" id="KW-1185">Reference proteome</keyword>
<accession>A0A6B0SIG2</accession>
<dbReference type="EMBL" id="WUUU01000118">
    <property type="protein sequence ID" value="MXR21488.1"/>
    <property type="molecule type" value="Genomic_DNA"/>
</dbReference>
<keyword evidence="1" id="KW-1133">Transmembrane helix</keyword>
<dbReference type="Proteomes" id="UP000471521">
    <property type="component" value="Unassembled WGS sequence"/>
</dbReference>
<gene>
    <name evidence="2" type="ORF">GRX66_13055</name>
</gene>
<evidence type="ECO:0000256" key="1">
    <source>
        <dbReference type="SAM" id="Phobius"/>
    </source>
</evidence>
<keyword evidence="1" id="KW-0812">Transmembrane</keyword>
<feature type="transmembrane region" description="Helical" evidence="1">
    <location>
        <begin position="123"/>
        <end position="145"/>
    </location>
</feature>
<organism evidence="2 3">
    <name type="scientific">Halobacterium bonnevillei</name>
    <dbReference type="NCBI Taxonomy" id="2692200"/>
    <lineage>
        <taxon>Archaea</taxon>
        <taxon>Methanobacteriati</taxon>
        <taxon>Methanobacteriota</taxon>
        <taxon>Stenosarchaea group</taxon>
        <taxon>Halobacteria</taxon>
        <taxon>Halobacteriales</taxon>
        <taxon>Halobacteriaceae</taxon>
        <taxon>Halobacterium</taxon>
    </lineage>
</organism>
<dbReference type="AlphaFoldDB" id="A0A6B0SIG2"/>
<proteinExistence type="predicted"/>